<gene>
    <name evidence="16" type="primary">NLRC4</name>
</gene>
<dbReference type="GO" id="GO:0061133">
    <property type="term" value="F:endopeptidase activator activity"/>
    <property type="evidence" value="ECO:0007669"/>
    <property type="project" value="Ensembl"/>
</dbReference>
<dbReference type="GO" id="GO:0005886">
    <property type="term" value="C:plasma membrane"/>
    <property type="evidence" value="ECO:0007669"/>
    <property type="project" value="Ensembl"/>
</dbReference>
<dbReference type="GO" id="GO:0042742">
    <property type="term" value="P:defense response to bacterium"/>
    <property type="evidence" value="ECO:0007669"/>
    <property type="project" value="Ensembl"/>
</dbReference>
<evidence type="ECO:0000256" key="9">
    <source>
        <dbReference type="ARBA" id="ARBA00022741"/>
    </source>
</evidence>
<keyword evidence="5" id="KW-0399">Innate immunity</keyword>
<dbReference type="GO" id="GO:0043065">
    <property type="term" value="P:positive regulation of apoptotic process"/>
    <property type="evidence" value="ECO:0007669"/>
    <property type="project" value="Ensembl"/>
</dbReference>
<dbReference type="GO" id="GO:0006915">
    <property type="term" value="P:apoptotic process"/>
    <property type="evidence" value="ECO:0007669"/>
    <property type="project" value="UniProtKB-KW"/>
</dbReference>
<dbReference type="SUPFAM" id="SSF52047">
    <property type="entry name" value="RNI-like"/>
    <property type="match status" value="1"/>
</dbReference>
<keyword evidence="6" id="KW-0433">Leucine-rich repeat</keyword>
<sequence length="1051" mass="119291">MGMTVIKQILDELFVWNVMNYEEVNVICGEKFEQDAARGVIHMILKKGSEACNLFLKSLEKWNYPLFQELHGLSLFHQMSEEDLDDLAQELKYFYQSPSFLNFYPLGEDIDIMFNLKSTFTEPVLWKKDQHHHRLEQLTLSGLLDTLQSPCIIEGESGKGKSTLLQRIAMLWASGECQALTKFKLVFFLRLSRAQGGLFETLSDQLLDIPDVISKQTFMARLLKLRQRVLFLLDGYNEFKAQNCPEIEALIKENHRFKNMVIVTTTTESLRHIRQFGALIAEVGDMTESSAQALIQEVLRKEFAEGLLLQIQKSRCLRNLMKTPLFVVITCAIQMGKSEFHSHTQTTLFCTFYDLLINKNRHKRKGLAPSEVTQSLDHCGDLALEGVFSRRFDFEPDDLSNVNEDVLLTTGLLCKYTAQRFKPKYKFFHQSFQEYTAGRRLSSLLTSGEPAEVTKGNGHLQKMVSISDITSKYSNLLLYTCGSSAEATRTVLKHLSSVYQHGSLLGLSVTKRPLWRQESMQNMKSTTVQEILKAININSFTECGINLFHESISTSSLSKEFEDFFRGKSLYINSENIPDYLFDFFEDLPNCASALDFVKLDFYGGAVRDISGNQDQEFSGTYIPSRAVSLFFNWKQEFKTLDVTLRDFCKLSKKDIKYLEKIFSSATSLRLHIKRCVGMAGSLSSVLSTCKNIHSLIVEASPLTLEDEQHITSVTNLQTLGVHDLQIQRLPGGLTDNLGNLKNLMKLILDNIQMNEEDALKLGQIFVFSIIFINISLIIRTVKTLTLCLYTARRPLCTCCPNAFPFHWSAAEGLTNLKKMCLLRLTHLSDIGEGMDYIVKSLSAEPCDLKEIQLVSCCLSGNAVKTLAQNLHNLARLSILDLSENHLEKDGKEALQQLIDRLHILEQLTVLMLPWCGDVRVSLARLLEQLERVPQLVKLGLKNWRLTDAEIRILGVFFEKNPLENFQQLDLAGNCVSSDGWLAFMSGFENLKELVFFDFSTKGLLPDASLVRKLSHVLSKLTFLQEVQLVGWQLDDDDVSVLKGAFKLVIA</sequence>
<evidence type="ECO:0000256" key="8">
    <source>
        <dbReference type="ARBA" id="ARBA00022737"/>
    </source>
</evidence>
<dbReference type="GO" id="GO:0002218">
    <property type="term" value="P:activation of innate immune response"/>
    <property type="evidence" value="ECO:0007669"/>
    <property type="project" value="Ensembl"/>
</dbReference>
<evidence type="ECO:0000259" key="14">
    <source>
        <dbReference type="PROSITE" id="PS50209"/>
    </source>
</evidence>
<dbReference type="Pfam" id="PF05729">
    <property type="entry name" value="NACHT"/>
    <property type="match status" value="1"/>
</dbReference>
<protein>
    <recommendedName>
        <fullName evidence="2">NLR family CARD domain-containing protein 4</fullName>
    </recommendedName>
    <alternativeName>
        <fullName evidence="13">Ice protease-activating factor</fullName>
    </alternativeName>
</protein>
<dbReference type="AlphaFoldDB" id="A0A4W2HA28"/>
<evidence type="ECO:0000256" key="13">
    <source>
        <dbReference type="ARBA" id="ARBA00030378"/>
    </source>
</evidence>
<evidence type="ECO:0000256" key="10">
    <source>
        <dbReference type="ARBA" id="ARBA00022840"/>
    </source>
</evidence>
<reference evidence="16 17" key="1">
    <citation type="submission" date="2018-11" db="EMBL/GenBank/DDBJ databases">
        <title>Haplotype-resolved cattle genomes.</title>
        <authorList>
            <person name="Low W.Y."/>
            <person name="Tearle R."/>
            <person name="Bickhart D.M."/>
            <person name="Rosen B.D."/>
            <person name="Koren S."/>
            <person name="Rhie A."/>
            <person name="Hiendleder S."/>
            <person name="Phillippy A.M."/>
            <person name="Smith T.P.L."/>
            <person name="Williams J.L."/>
        </authorList>
    </citation>
    <scope>NUCLEOTIDE SEQUENCE [LARGE SCALE GENOMIC DNA]</scope>
</reference>
<dbReference type="InterPro" id="IPR053882">
    <property type="entry name" value="Nlrc4-like_WHD"/>
</dbReference>
<keyword evidence="9" id="KW-0547">Nucleotide-binding</keyword>
<dbReference type="SUPFAM" id="SSF47986">
    <property type="entry name" value="DEATH domain"/>
    <property type="match status" value="1"/>
</dbReference>
<dbReference type="Gene3D" id="1.10.533.10">
    <property type="entry name" value="Death Domain, Fas"/>
    <property type="match status" value="1"/>
</dbReference>
<keyword evidence="12" id="KW-0395">Inflammatory response</keyword>
<dbReference type="GeneTree" id="ENSGT00940000161744"/>
<dbReference type="GO" id="GO:0045087">
    <property type="term" value="P:innate immune response"/>
    <property type="evidence" value="ECO:0007669"/>
    <property type="project" value="UniProtKB-KW"/>
</dbReference>
<evidence type="ECO:0000256" key="12">
    <source>
        <dbReference type="ARBA" id="ARBA00023198"/>
    </source>
</evidence>
<evidence type="ECO:0000256" key="11">
    <source>
        <dbReference type="ARBA" id="ARBA00022859"/>
    </source>
</evidence>
<evidence type="ECO:0000256" key="7">
    <source>
        <dbReference type="ARBA" id="ARBA00022703"/>
    </source>
</evidence>
<dbReference type="Pfam" id="PF17889">
    <property type="entry name" value="NLRC4_HD"/>
    <property type="match status" value="1"/>
</dbReference>
<dbReference type="GO" id="GO:0089720">
    <property type="term" value="F:caspase binding"/>
    <property type="evidence" value="ECO:0007669"/>
    <property type="project" value="Ensembl"/>
</dbReference>
<dbReference type="PROSITE" id="PS50209">
    <property type="entry name" value="CARD"/>
    <property type="match status" value="1"/>
</dbReference>
<dbReference type="Gene3D" id="3.40.50.300">
    <property type="entry name" value="P-loop containing nucleotide triphosphate hydrolases"/>
    <property type="match status" value="1"/>
</dbReference>
<reference evidence="16" key="2">
    <citation type="submission" date="2025-08" db="UniProtKB">
        <authorList>
            <consortium name="Ensembl"/>
        </authorList>
    </citation>
    <scope>IDENTIFICATION</scope>
</reference>
<keyword evidence="8" id="KW-0677">Repeat</keyword>
<dbReference type="GO" id="GO:0070269">
    <property type="term" value="P:pyroptotic inflammatory response"/>
    <property type="evidence" value="ECO:0007669"/>
    <property type="project" value="Ensembl"/>
</dbReference>
<accession>A0A4W2HA28</accession>
<dbReference type="GO" id="GO:0072557">
    <property type="term" value="C:IPAF inflammasome complex"/>
    <property type="evidence" value="ECO:0007669"/>
    <property type="project" value="Ensembl"/>
</dbReference>
<dbReference type="Gene3D" id="1.10.1900.50">
    <property type="match status" value="1"/>
</dbReference>
<dbReference type="Gene3D" id="3.80.10.10">
    <property type="entry name" value="Ribonuclease Inhibitor"/>
    <property type="match status" value="1"/>
</dbReference>
<dbReference type="PANTHER" id="PTHR47688:SF1">
    <property type="entry name" value="NLR FAMILY CARD DOMAIN-CONTAINING PROTEIN 4"/>
    <property type="match status" value="1"/>
</dbReference>
<dbReference type="GO" id="GO:0051260">
    <property type="term" value="P:protein homooligomerization"/>
    <property type="evidence" value="ECO:0007669"/>
    <property type="project" value="Ensembl"/>
</dbReference>
<dbReference type="GO" id="GO:0032731">
    <property type="term" value="P:positive regulation of interleukin-1 beta production"/>
    <property type="evidence" value="ECO:0007669"/>
    <property type="project" value="Ensembl"/>
</dbReference>
<dbReference type="PANTHER" id="PTHR47688">
    <property type="entry name" value="NLR FAMILY CARD DOMAIN-CONTAINING PROTEIN 4"/>
    <property type="match status" value="1"/>
</dbReference>
<dbReference type="FunFam" id="3.40.50.300:FF:001292">
    <property type="entry name" value="NLR family CARD domain-containing protein 4"/>
    <property type="match status" value="1"/>
</dbReference>
<dbReference type="InterPro" id="IPR007111">
    <property type="entry name" value="NACHT_NTPase"/>
</dbReference>
<dbReference type="Proteomes" id="UP000429181">
    <property type="component" value="Chromosome 11"/>
</dbReference>
<comment type="subcellular location">
    <subcellularLocation>
        <location evidence="1">Cytoplasm</location>
        <location evidence="1">Cytosol</location>
    </subcellularLocation>
</comment>
<keyword evidence="3" id="KW-0963">Cytoplasm</keyword>
<dbReference type="FunFam" id="3.80.10.10:FF:000364">
    <property type="entry name" value="NLR family CARD domain containing 4"/>
    <property type="match status" value="1"/>
</dbReference>
<feature type="domain" description="CARD" evidence="14">
    <location>
        <begin position="1"/>
        <end position="74"/>
    </location>
</feature>
<dbReference type="FunFam" id="3.80.10.10:FF:000409">
    <property type="entry name" value="NLR family CARD domain containing 4"/>
    <property type="match status" value="1"/>
</dbReference>
<evidence type="ECO:0000256" key="6">
    <source>
        <dbReference type="ARBA" id="ARBA00022614"/>
    </source>
</evidence>
<evidence type="ECO:0000256" key="5">
    <source>
        <dbReference type="ARBA" id="ARBA00022588"/>
    </source>
</evidence>
<keyword evidence="11" id="KW-0391">Immunity</keyword>
<dbReference type="InterPro" id="IPR040535">
    <property type="entry name" value="NLRC4_HD"/>
</dbReference>
<dbReference type="FunFam" id="1.10.533.10:FF:000068">
    <property type="entry name" value="NLR family CARD domain containing 4"/>
    <property type="match status" value="1"/>
</dbReference>
<dbReference type="GO" id="GO:0005524">
    <property type="term" value="F:ATP binding"/>
    <property type="evidence" value="ECO:0007669"/>
    <property type="project" value="UniProtKB-KW"/>
</dbReference>
<dbReference type="SUPFAM" id="SSF52540">
    <property type="entry name" value="P-loop containing nucleoside triphosphate hydrolases"/>
    <property type="match status" value="1"/>
</dbReference>
<evidence type="ECO:0000256" key="2">
    <source>
        <dbReference type="ARBA" id="ARBA00015338"/>
    </source>
</evidence>
<dbReference type="PROSITE" id="PS50837">
    <property type="entry name" value="NACHT"/>
    <property type="match status" value="1"/>
</dbReference>
<evidence type="ECO:0000256" key="3">
    <source>
        <dbReference type="ARBA" id="ARBA00022490"/>
    </source>
</evidence>
<dbReference type="Ensembl" id="ENSBIXT00005042971.1">
    <property type="protein sequence ID" value="ENSBIXP00005026612.1"/>
    <property type="gene ID" value="ENSBIXG00005028892.1"/>
</dbReference>
<dbReference type="InterPro" id="IPR011029">
    <property type="entry name" value="DEATH-like_dom_sf"/>
</dbReference>
<organism evidence="16 17">
    <name type="scientific">Bos indicus x Bos taurus</name>
    <name type="common">Hybrid cattle</name>
    <dbReference type="NCBI Taxonomy" id="30522"/>
    <lineage>
        <taxon>Eukaryota</taxon>
        <taxon>Metazoa</taxon>
        <taxon>Chordata</taxon>
        <taxon>Craniata</taxon>
        <taxon>Vertebrata</taxon>
        <taxon>Euteleostomi</taxon>
        <taxon>Mammalia</taxon>
        <taxon>Eutheria</taxon>
        <taxon>Laurasiatheria</taxon>
        <taxon>Artiodactyla</taxon>
        <taxon>Ruminantia</taxon>
        <taxon>Pecora</taxon>
        <taxon>Bovidae</taxon>
        <taxon>Bovinae</taxon>
        <taxon>Bos</taxon>
    </lineage>
</organism>
<evidence type="ECO:0000256" key="4">
    <source>
        <dbReference type="ARBA" id="ARBA00022553"/>
    </source>
</evidence>
<keyword evidence="4" id="KW-0597">Phosphoprotein</keyword>
<dbReference type="CDD" id="cd01671">
    <property type="entry name" value="CARD"/>
    <property type="match status" value="1"/>
</dbReference>
<evidence type="ECO:0000313" key="17">
    <source>
        <dbReference type="Proteomes" id="UP000429181"/>
    </source>
</evidence>
<feature type="domain" description="NACHT" evidence="15">
    <location>
        <begin position="149"/>
        <end position="238"/>
    </location>
</feature>
<dbReference type="InterPro" id="IPR042220">
    <property type="entry name" value="NLRC4"/>
</dbReference>
<keyword evidence="10" id="KW-0067">ATP-binding</keyword>
<evidence type="ECO:0000259" key="15">
    <source>
        <dbReference type="PROSITE" id="PS50837"/>
    </source>
</evidence>
<keyword evidence="7" id="KW-0053">Apoptosis</keyword>
<dbReference type="GO" id="GO:0042803">
    <property type="term" value="F:protein homodimerization activity"/>
    <property type="evidence" value="ECO:0007669"/>
    <property type="project" value="Ensembl"/>
</dbReference>
<dbReference type="Pfam" id="PF22524">
    <property type="entry name" value="WHD_Nlrc4"/>
    <property type="match status" value="1"/>
</dbReference>
<evidence type="ECO:0000313" key="16">
    <source>
        <dbReference type="Ensembl" id="ENSBIXP00005026612.1"/>
    </source>
</evidence>
<dbReference type="Pfam" id="PF00619">
    <property type="entry name" value="CARD"/>
    <property type="match status" value="1"/>
</dbReference>
<dbReference type="InterPro" id="IPR032675">
    <property type="entry name" value="LRR_dom_sf"/>
</dbReference>
<dbReference type="InterPro" id="IPR027417">
    <property type="entry name" value="P-loop_NTPase"/>
</dbReference>
<dbReference type="InterPro" id="IPR001315">
    <property type="entry name" value="CARD"/>
</dbReference>
<evidence type="ECO:0000256" key="1">
    <source>
        <dbReference type="ARBA" id="ARBA00004514"/>
    </source>
</evidence>
<dbReference type="GO" id="GO:0016045">
    <property type="term" value="P:detection of bacterium"/>
    <property type="evidence" value="ECO:0007669"/>
    <property type="project" value="Ensembl"/>
</dbReference>
<dbReference type="GO" id="GO:0010954">
    <property type="term" value="P:positive regulation of protein processing"/>
    <property type="evidence" value="ECO:0007669"/>
    <property type="project" value="Ensembl"/>
</dbReference>
<name>A0A4W2HA28_BOBOX</name>
<proteinExistence type="predicted"/>
<dbReference type="FunFam" id="1.10.1900.50:FF:000001">
    <property type="entry name" value="NLR family CARD domain-containing protein 4"/>
    <property type="match status" value="1"/>
</dbReference>